<reference evidence="8 10" key="1">
    <citation type="submission" date="2020-05" db="EMBL/GenBank/DDBJ databases">
        <title>Characterization of novel class B3 metallo-beta-lactamase from novel Pseudomonas species.</title>
        <authorList>
            <person name="Yamada K."/>
            <person name="Aoki K."/>
            <person name="Ishii Y."/>
        </authorList>
    </citation>
    <scope>NUCLEOTIDE SEQUENCE [LARGE SCALE GENOMIC DNA]</scope>
    <source>
        <strain evidence="8 10">TUM18999</strain>
        <strain evidence="9 11">TUM20286</strain>
    </source>
</reference>
<accession>A0A6J4E4L2</accession>
<dbReference type="Pfam" id="PF10093">
    <property type="entry name" value="EarP"/>
    <property type="match status" value="1"/>
</dbReference>
<dbReference type="InterPro" id="IPR016633">
    <property type="entry name" value="EarP"/>
</dbReference>
<dbReference type="PIRSF" id="PIRSF015557">
    <property type="entry name" value="UCP015557"/>
    <property type="match status" value="1"/>
</dbReference>
<comment type="similarity">
    <text evidence="4">Belongs to the glycosyltransferase 104 family.</text>
</comment>
<evidence type="ECO:0000313" key="8">
    <source>
        <dbReference type="EMBL" id="BCG24196.1"/>
    </source>
</evidence>
<keyword evidence="2" id="KW-0808">Transferase</keyword>
<evidence type="ECO:0000313" key="9">
    <source>
        <dbReference type="EMBL" id="GJN55731.1"/>
    </source>
</evidence>
<dbReference type="AlphaFoldDB" id="A0A6J4E4L2"/>
<comment type="catalytic activity">
    <reaction evidence="7">
        <text>dTDP-beta-L-rhamnose + L-arginyl-[protein] = N(omega)-(alpha-L-rhamnosyl)-L-arginyl-[protein] + dTDP + H(+)</text>
        <dbReference type="Rhea" id="RHEA:66692"/>
        <dbReference type="Rhea" id="RHEA-COMP:10532"/>
        <dbReference type="Rhea" id="RHEA-COMP:17096"/>
        <dbReference type="ChEBI" id="CHEBI:15378"/>
        <dbReference type="ChEBI" id="CHEBI:29965"/>
        <dbReference type="ChEBI" id="CHEBI:57510"/>
        <dbReference type="ChEBI" id="CHEBI:58369"/>
        <dbReference type="ChEBI" id="CHEBI:167445"/>
    </reaction>
    <physiologicalReaction direction="left-to-right" evidence="7">
        <dbReference type="Rhea" id="RHEA:66693"/>
    </physiologicalReaction>
</comment>
<gene>
    <name evidence="8" type="ORF">TUM18999_23870</name>
    <name evidence="9" type="ORF">TUM20286_54830</name>
</gene>
<dbReference type="RefSeq" id="WP_173178409.1">
    <property type="nucleotide sequence ID" value="NZ_AP023189.1"/>
</dbReference>
<dbReference type="KEGG" id="ptw:TUM18999_23870"/>
<evidence type="ECO:0000313" key="10">
    <source>
        <dbReference type="Proteomes" id="UP000509383"/>
    </source>
</evidence>
<dbReference type="Proteomes" id="UP001054892">
    <property type="component" value="Unassembled WGS sequence"/>
</dbReference>
<evidence type="ECO:0000313" key="11">
    <source>
        <dbReference type="Proteomes" id="UP001054892"/>
    </source>
</evidence>
<protein>
    <recommendedName>
        <fullName evidence="5">Protein-arginine rhamnosyltransferase</fullName>
    </recommendedName>
    <alternativeName>
        <fullName evidence="6">EF-P arginine rhamnosyltransferase</fullName>
    </alternativeName>
</protein>
<evidence type="ECO:0000256" key="2">
    <source>
        <dbReference type="ARBA" id="ARBA00022679"/>
    </source>
</evidence>
<dbReference type="EMBL" id="BQKM01000020">
    <property type="protein sequence ID" value="GJN55731.1"/>
    <property type="molecule type" value="Genomic_DNA"/>
</dbReference>
<keyword evidence="11" id="KW-1185">Reference proteome</keyword>
<evidence type="ECO:0000256" key="7">
    <source>
        <dbReference type="ARBA" id="ARBA00048472"/>
    </source>
</evidence>
<proteinExistence type="inferred from homology"/>
<evidence type="ECO:0000256" key="4">
    <source>
        <dbReference type="ARBA" id="ARBA00024346"/>
    </source>
</evidence>
<dbReference type="Proteomes" id="UP000509383">
    <property type="component" value="Chromosome"/>
</dbReference>
<dbReference type="NCBIfam" id="TIGR03837">
    <property type="entry name" value="efp_Arg_rhamno"/>
    <property type="match status" value="1"/>
</dbReference>
<evidence type="ECO:0000256" key="1">
    <source>
        <dbReference type="ARBA" id="ARBA00022676"/>
    </source>
</evidence>
<dbReference type="GO" id="GO:0106361">
    <property type="term" value="F:protein-arginine rhamnosyltransferase activity"/>
    <property type="evidence" value="ECO:0007669"/>
    <property type="project" value="InterPro"/>
</dbReference>
<comment type="function">
    <text evidence="3">Protein-arginine rhamnosyltransferase that catalyzes the transfer of a single rhamnose to elongation factor P (EF-P) on 'Lys-32', a modification required for EF-P-dependent rescue of polyproline stalled ribosomes.</text>
</comment>
<evidence type="ECO:0000256" key="5">
    <source>
        <dbReference type="ARBA" id="ARBA00024416"/>
    </source>
</evidence>
<dbReference type="EMBL" id="AP023189">
    <property type="protein sequence ID" value="BCG24196.1"/>
    <property type="molecule type" value="Genomic_DNA"/>
</dbReference>
<organism evidence="8 10">
    <name type="scientific">Pseudomonas tohonis</name>
    <dbReference type="NCBI Taxonomy" id="2725477"/>
    <lineage>
        <taxon>Bacteria</taxon>
        <taxon>Pseudomonadati</taxon>
        <taxon>Pseudomonadota</taxon>
        <taxon>Gammaproteobacteria</taxon>
        <taxon>Pseudomonadales</taxon>
        <taxon>Pseudomonadaceae</taxon>
        <taxon>Pseudomonas</taxon>
    </lineage>
</organism>
<keyword evidence="1" id="KW-0328">Glycosyltransferase</keyword>
<evidence type="ECO:0000256" key="3">
    <source>
        <dbReference type="ARBA" id="ARBA00024303"/>
    </source>
</evidence>
<name>A0A6J4E4L2_9PSED</name>
<sequence>MNWDIFCSVVDNYGDIGVTWRLARQLVAEHGLRVRLWVDEPAAFARLCPGADARADRQVHQGVEVRHWPAEWQPTEPADVVIEAFACQLPAAYREAMAARARSPLWLNLEYLSAEAWVEGFHGLPSLQADGLQKFFFFPGFTERTGGLLRERGLLDRRDALRGKPGTRADFLRTLGVQHRPGERLISLFAYENAALSGWLDALAADPRATQVLVPEGRVLGDVANWLGAGGLAVGDSHQRGNLVLQVLPFLSQDDYDRLLWCCDFNAVRGEDSFVRAQWAGQPMLWHIYQQEDDVHLEKLDAFLARYVADLDEAPARALLAAWRAWNQGGDMGAAWLAMQPFEACLQAHAAKWCGLQAGRQDLAAGLVHFYTNWI</sequence>
<evidence type="ECO:0000256" key="6">
    <source>
        <dbReference type="ARBA" id="ARBA00030025"/>
    </source>
</evidence>